<comment type="caution">
    <text evidence="2">The sequence shown here is derived from an EMBL/GenBank/DDBJ whole genome shotgun (WGS) entry which is preliminary data.</text>
</comment>
<evidence type="ECO:0000313" key="2">
    <source>
        <dbReference type="EMBL" id="MFC4700219.1"/>
    </source>
</evidence>
<feature type="compositionally biased region" description="Polar residues" evidence="1">
    <location>
        <begin position="31"/>
        <end position="40"/>
    </location>
</feature>
<protein>
    <submittedName>
        <fullName evidence="2">Uncharacterized protein</fullName>
    </submittedName>
</protein>
<dbReference type="EMBL" id="JBHSGU010000002">
    <property type="protein sequence ID" value="MFC4700219.1"/>
    <property type="molecule type" value="Genomic_DNA"/>
</dbReference>
<sequence length="84" mass="9671">MYIPTQYLPINTGRKKPAKREAISFDKTDSNPDTATSALHSQVLLYDQREGKDRRKRNIKPLLDTRTGRGRRRDERSKAISITA</sequence>
<evidence type="ECO:0000256" key="1">
    <source>
        <dbReference type="SAM" id="MobiDB-lite"/>
    </source>
</evidence>
<dbReference type="Proteomes" id="UP001595897">
    <property type="component" value="Unassembled WGS sequence"/>
</dbReference>
<feature type="region of interest" description="Disordered" evidence="1">
    <location>
        <begin position="25"/>
        <end position="84"/>
    </location>
</feature>
<name>A0ABV9LVQ7_9ALTE</name>
<organism evidence="2 3">
    <name type="scientific">Glaciecola siphonariae</name>
    <dbReference type="NCBI Taxonomy" id="521012"/>
    <lineage>
        <taxon>Bacteria</taxon>
        <taxon>Pseudomonadati</taxon>
        <taxon>Pseudomonadota</taxon>
        <taxon>Gammaproteobacteria</taxon>
        <taxon>Alteromonadales</taxon>
        <taxon>Alteromonadaceae</taxon>
        <taxon>Glaciecola</taxon>
    </lineage>
</organism>
<proteinExistence type="predicted"/>
<dbReference type="RefSeq" id="WP_382407448.1">
    <property type="nucleotide sequence ID" value="NZ_JBHSGU010000002.1"/>
</dbReference>
<accession>A0ABV9LVQ7</accession>
<gene>
    <name evidence="2" type="ORF">ACFO4O_08635</name>
</gene>
<keyword evidence="3" id="KW-1185">Reference proteome</keyword>
<evidence type="ECO:0000313" key="3">
    <source>
        <dbReference type="Proteomes" id="UP001595897"/>
    </source>
</evidence>
<reference evidence="3" key="1">
    <citation type="journal article" date="2019" name="Int. J. Syst. Evol. Microbiol.">
        <title>The Global Catalogue of Microorganisms (GCM) 10K type strain sequencing project: providing services to taxonomists for standard genome sequencing and annotation.</title>
        <authorList>
            <consortium name="The Broad Institute Genomics Platform"/>
            <consortium name="The Broad Institute Genome Sequencing Center for Infectious Disease"/>
            <person name="Wu L."/>
            <person name="Ma J."/>
        </authorList>
    </citation>
    <scope>NUCLEOTIDE SEQUENCE [LARGE SCALE GENOMIC DNA]</scope>
    <source>
        <strain evidence="3">KACC 12507</strain>
    </source>
</reference>